<proteinExistence type="inferred from homology"/>
<keyword evidence="6" id="KW-0687">Ribonucleoprotein</keyword>
<dbReference type="AlphaFoldDB" id="A0A1B6F9V9"/>
<gene>
    <name evidence="10" type="ORF">g.11894</name>
</gene>
<dbReference type="EMBL" id="GECZ01022750">
    <property type="protein sequence ID" value="JAS47019.1"/>
    <property type="molecule type" value="Transcribed_RNA"/>
</dbReference>
<sequence>MNIVTILNKSKVLLQRKSVCHVSKAELNTRRKALRTRFCLEPRRRISAIFENPNATSALRDGPDYTFRDNRPTPYGVMQYKRICQSIEHTAAIIRYNKEIDLALQLEKRRAEELQAEVQSILDKKLKPKGGKVDANSKKR</sequence>
<keyword evidence="3" id="KW-0809">Transit peptide</keyword>
<evidence type="ECO:0000256" key="8">
    <source>
        <dbReference type="ARBA" id="ARBA00035425"/>
    </source>
</evidence>
<evidence type="ECO:0000256" key="4">
    <source>
        <dbReference type="ARBA" id="ARBA00022980"/>
    </source>
</evidence>
<dbReference type="PANTHER" id="PTHR34090">
    <property type="entry name" value="39S RIBOSOMAL PROTEIN L52, MITOCHONDRIAL"/>
    <property type="match status" value="1"/>
</dbReference>
<feature type="coiled-coil region" evidence="9">
    <location>
        <begin position="97"/>
        <end position="124"/>
    </location>
</feature>
<evidence type="ECO:0000256" key="6">
    <source>
        <dbReference type="ARBA" id="ARBA00023274"/>
    </source>
</evidence>
<keyword evidence="9" id="KW-0175">Coiled coil</keyword>
<evidence type="ECO:0000256" key="5">
    <source>
        <dbReference type="ARBA" id="ARBA00023128"/>
    </source>
</evidence>
<evidence type="ECO:0000313" key="10">
    <source>
        <dbReference type="EMBL" id="JAS47019.1"/>
    </source>
</evidence>
<evidence type="ECO:0000256" key="7">
    <source>
        <dbReference type="ARBA" id="ARBA00035181"/>
    </source>
</evidence>
<evidence type="ECO:0000256" key="9">
    <source>
        <dbReference type="SAM" id="Coils"/>
    </source>
</evidence>
<reference evidence="10" key="1">
    <citation type="submission" date="2015-11" db="EMBL/GenBank/DDBJ databases">
        <title>De novo transcriptome assembly of four potential Pierce s Disease insect vectors from Arizona vineyards.</title>
        <authorList>
            <person name="Tassone E.E."/>
        </authorList>
    </citation>
    <scope>NUCLEOTIDE SEQUENCE</scope>
</reference>
<dbReference type="GO" id="GO:0003735">
    <property type="term" value="F:structural constituent of ribosome"/>
    <property type="evidence" value="ECO:0007669"/>
    <property type="project" value="InterPro"/>
</dbReference>
<keyword evidence="5" id="KW-0496">Mitochondrion</keyword>
<evidence type="ECO:0000256" key="3">
    <source>
        <dbReference type="ARBA" id="ARBA00022946"/>
    </source>
</evidence>
<comment type="subcellular location">
    <subcellularLocation>
        <location evidence="1">Mitochondrion</location>
    </subcellularLocation>
</comment>
<name>A0A1B6F9V9_9HEMI</name>
<organism evidence="10">
    <name type="scientific">Cuerna arida</name>
    <dbReference type="NCBI Taxonomy" id="1464854"/>
    <lineage>
        <taxon>Eukaryota</taxon>
        <taxon>Metazoa</taxon>
        <taxon>Ecdysozoa</taxon>
        <taxon>Arthropoda</taxon>
        <taxon>Hexapoda</taxon>
        <taxon>Insecta</taxon>
        <taxon>Pterygota</taxon>
        <taxon>Neoptera</taxon>
        <taxon>Paraneoptera</taxon>
        <taxon>Hemiptera</taxon>
        <taxon>Auchenorrhyncha</taxon>
        <taxon>Membracoidea</taxon>
        <taxon>Cicadellidae</taxon>
        <taxon>Cicadellinae</taxon>
        <taxon>Proconiini</taxon>
        <taxon>Cuerna</taxon>
    </lineage>
</organism>
<protein>
    <recommendedName>
        <fullName evidence="7">Large ribosomal subunit protein mL52</fullName>
    </recommendedName>
    <alternativeName>
        <fullName evidence="8">39S ribosomal protein L52, mitochondrial</fullName>
    </alternativeName>
</protein>
<dbReference type="Pfam" id="PF18699">
    <property type="entry name" value="MRPL52"/>
    <property type="match status" value="1"/>
</dbReference>
<dbReference type="GO" id="GO:0005762">
    <property type="term" value="C:mitochondrial large ribosomal subunit"/>
    <property type="evidence" value="ECO:0007669"/>
    <property type="project" value="InterPro"/>
</dbReference>
<dbReference type="PANTHER" id="PTHR34090:SF1">
    <property type="entry name" value="LARGE RIBOSOMAL SUBUNIT PROTEIN ML52"/>
    <property type="match status" value="1"/>
</dbReference>
<accession>A0A1B6F9V9</accession>
<dbReference type="InterPro" id="IPR034596">
    <property type="entry name" value="Ribosomal_mL52"/>
</dbReference>
<dbReference type="GO" id="GO:0032543">
    <property type="term" value="P:mitochondrial translation"/>
    <property type="evidence" value="ECO:0007669"/>
    <property type="project" value="InterPro"/>
</dbReference>
<evidence type="ECO:0000256" key="2">
    <source>
        <dbReference type="ARBA" id="ARBA00007232"/>
    </source>
</evidence>
<evidence type="ECO:0000256" key="1">
    <source>
        <dbReference type="ARBA" id="ARBA00004173"/>
    </source>
</evidence>
<keyword evidence="4" id="KW-0689">Ribosomal protein</keyword>
<comment type="similarity">
    <text evidence="2">Belongs to the mitochondrion-specific ribosomal protein mL52 family.</text>
</comment>